<accession>A0A1Y6MBL2</accession>
<reference evidence="2" key="1">
    <citation type="submission" date="2017-06" db="EMBL/GenBank/DDBJ databases">
        <authorList>
            <person name="Rodrigo-Torres L."/>
            <person name="Arahal R.D."/>
            <person name="Lucena T."/>
        </authorList>
    </citation>
    <scope>NUCLEOTIDE SEQUENCE [LARGE SCALE GENOMIC DNA]</scope>
    <source>
        <strain evidence="2">CECT 9190</strain>
    </source>
</reference>
<proteinExistence type="predicted"/>
<evidence type="ECO:0000313" key="2">
    <source>
        <dbReference type="Proteomes" id="UP000195963"/>
    </source>
</evidence>
<dbReference type="RefSeq" id="WP_235004312.1">
    <property type="nucleotide sequence ID" value="NZ_FYAK01000002.1"/>
</dbReference>
<dbReference type="EMBL" id="FYAK01000002">
    <property type="protein sequence ID" value="SMY33945.1"/>
    <property type="molecule type" value="Genomic_DNA"/>
</dbReference>
<evidence type="ECO:0000313" key="1">
    <source>
        <dbReference type="EMBL" id="SMY33945.1"/>
    </source>
</evidence>
<keyword evidence="2" id="KW-1185">Reference proteome</keyword>
<dbReference type="AlphaFoldDB" id="A0A1Y6MBL2"/>
<protein>
    <submittedName>
        <fullName evidence="1">Uncharacterized protein</fullName>
    </submittedName>
</protein>
<name>A0A1Y6MBL2_9GAMM</name>
<dbReference type="Proteomes" id="UP000195963">
    <property type="component" value="Unassembled WGS sequence"/>
</dbReference>
<gene>
    <name evidence="1" type="ORF">PMAL9190_01404</name>
</gene>
<organism evidence="1 2">
    <name type="scientific">Photobacterium malacitanum</name>
    <dbReference type="NCBI Taxonomy" id="2204294"/>
    <lineage>
        <taxon>Bacteria</taxon>
        <taxon>Pseudomonadati</taxon>
        <taxon>Pseudomonadota</taxon>
        <taxon>Gammaproteobacteria</taxon>
        <taxon>Vibrionales</taxon>
        <taxon>Vibrionaceae</taxon>
        <taxon>Photobacterium</taxon>
    </lineage>
</organism>
<sequence length="153" mass="17840">MFLLISAVFKVTQLSLEAIRQQLEERNFIAEKVRIVTVEAMEPEALAACTTTEDETFYNSYMNVIYCRGDRYVLGYRCNEATIIDQAIIFKDGKYYDPTLQANSEGEFEAYPFAVLAEFKVFDMMTHAKKNKDFPPDVDFLFTRKKHFKNVIR</sequence>